<dbReference type="RefSeq" id="WP_176279691.1">
    <property type="nucleotide sequence ID" value="NZ_JABWMH010000003.1"/>
</dbReference>
<keyword evidence="2" id="KW-0560">Oxidoreductase</keyword>
<name>A0ABX2N392_9SPHN</name>
<dbReference type="Pfam" id="PF00106">
    <property type="entry name" value="adh_short"/>
    <property type="match status" value="1"/>
</dbReference>
<dbReference type="InterPro" id="IPR036291">
    <property type="entry name" value="NAD(P)-bd_dom_sf"/>
</dbReference>
<evidence type="ECO:0000313" key="5">
    <source>
        <dbReference type="Proteomes" id="UP000652427"/>
    </source>
</evidence>
<accession>A0ABX2N392</accession>
<organism evidence="4 5">
    <name type="scientific">Parasphingorhabdus flavimaris</name>
    <dbReference type="NCBI Taxonomy" id="266812"/>
    <lineage>
        <taxon>Bacteria</taxon>
        <taxon>Pseudomonadati</taxon>
        <taxon>Pseudomonadota</taxon>
        <taxon>Alphaproteobacteria</taxon>
        <taxon>Sphingomonadales</taxon>
        <taxon>Sphingomonadaceae</taxon>
        <taxon>Parasphingorhabdus</taxon>
    </lineage>
</organism>
<dbReference type="NCBIfam" id="NF006118">
    <property type="entry name" value="PRK08264.1-4"/>
    <property type="match status" value="1"/>
</dbReference>
<sequence length="249" mass="26240">MKIEGCTALVTGGNRGIGKGFVEELLDAGAKRVYIAARKLADAEELAQTAPDRLVAIELDVTNADQIAKAAEQCTDLDLLVNNAGAFNNVTLMGADDMTAMRQEIETNYIGVVAMCRAFAPILKANGGGAIVNVLSAGAIIAVPNMGGYSPSKFASRAASDCIRAELEPQGTQVSALIVGSVDTRMASHVTWQEKSSPRTIGKAGILAVEHGIDEHDTDPHSVSVRAFLARDPHTIKRSMTDALHKGRS</sequence>
<dbReference type="PRINTS" id="PR00081">
    <property type="entry name" value="GDHRDH"/>
</dbReference>
<comment type="similarity">
    <text evidence="1 3">Belongs to the short-chain dehydrogenases/reductases (SDR) family.</text>
</comment>
<keyword evidence="5" id="KW-1185">Reference proteome</keyword>
<evidence type="ECO:0000313" key="4">
    <source>
        <dbReference type="EMBL" id="NVD28158.1"/>
    </source>
</evidence>
<evidence type="ECO:0000256" key="3">
    <source>
        <dbReference type="RuleBase" id="RU000363"/>
    </source>
</evidence>
<evidence type="ECO:0000256" key="2">
    <source>
        <dbReference type="ARBA" id="ARBA00023002"/>
    </source>
</evidence>
<dbReference type="PANTHER" id="PTHR44196:SF1">
    <property type="entry name" value="DEHYDROGENASE_REDUCTASE SDR FAMILY MEMBER 7B"/>
    <property type="match status" value="1"/>
</dbReference>
<dbReference type="SUPFAM" id="SSF51735">
    <property type="entry name" value="NAD(P)-binding Rossmann-fold domains"/>
    <property type="match status" value="1"/>
</dbReference>
<dbReference type="PRINTS" id="PR00080">
    <property type="entry name" value="SDRFAMILY"/>
</dbReference>
<dbReference type="Proteomes" id="UP000652427">
    <property type="component" value="Unassembled WGS sequence"/>
</dbReference>
<evidence type="ECO:0000256" key="1">
    <source>
        <dbReference type="ARBA" id="ARBA00006484"/>
    </source>
</evidence>
<comment type="caution">
    <text evidence="4">The sequence shown here is derived from an EMBL/GenBank/DDBJ whole genome shotgun (WGS) entry which is preliminary data.</text>
</comment>
<reference evidence="4 5" key="1">
    <citation type="submission" date="2020-06" db="EMBL/GenBank/DDBJ databases">
        <authorList>
            <person name="Kim S.-J."/>
            <person name="Park S.-J."/>
        </authorList>
    </citation>
    <scope>NUCLEOTIDE SEQUENCE [LARGE SCALE GENOMIC DNA]</scope>
    <source>
        <strain evidence="4 5">SW-151</strain>
    </source>
</reference>
<gene>
    <name evidence="4" type="ORF">HUO14_09600</name>
</gene>
<dbReference type="PANTHER" id="PTHR44196">
    <property type="entry name" value="DEHYDROGENASE/REDUCTASE SDR FAMILY MEMBER 7B"/>
    <property type="match status" value="1"/>
</dbReference>
<dbReference type="InterPro" id="IPR002347">
    <property type="entry name" value="SDR_fam"/>
</dbReference>
<dbReference type="EMBL" id="JABWMH010000003">
    <property type="protein sequence ID" value="NVD28158.1"/>
    <property type="molecule type" value="Genomic_DNA"/>
</dbReference>
<proteinExistence type="inferred from homology"/>
<dbReference type="Gene3D" id="3.40.50.720">
    <property type="entry name" value="NAD(P)-binding Rossmann-like Domain"/>
    <property type="match status" value="1"/>
</dbReference>
<protein>
    <submittedName>
        <fullName evidence="4">SDR family oxidoreductase</fullName>
    </submittedName>
</protein>